<protein>
    <submittedName>
        <fullName evidence="1">Uncharacterized protein</fullName>
    </submittedName>
</protein>
<sequence length="56" mass="6540">MAEATARPSSILCCRRSSSWVAAASSELFEPHLRYLTRKKLRTWFDRRPRVMGREA</sequence>
<reference evidence="1 2" key="1">
    <citation type="journal article" date="2023" name="Plants (Basel)">
        <title>Bridging the Gap: Combining Genomics and Transcriptomics Approaches to Understand Stylosanthes scabra, an Orphan Legume from the Brazilian Caatinga.</title>
        <authorList>
            <person name="Ferreira-Neto J.R.C."/>
            <person name="da Silva M.D."/>
            <person name="Binneck E."/>
            <person name="de Melo N.F."/>
            <person name="da Silva R.H."/>
            <person name="de Melo A.L.T.M."/>
            <person name="Pandolfi V."/>
            <person name="Bustamante F.O."/>
            <person name="Brasileiro-Vidal A.C."/>
            <person name="Benko-Iseppon A.M."/>
        </authorList>
    </citation>
    <scope>NUCLEOTIDE SEQUENCE [LARGE SCALE GENOMIC DNA]</scope>
    <source>
        <tissue evidence="1">Leaves</tissue>
    </source>
</reference>
<organism evidence="1 2">
    <name type="scientific">Stylosanthes scabra</name>
    <dbReference type="NCBI Taxonomy" id="79078"/>
    <lineage>
        <taxon>Eukaryota</taxon>
        <taxon>Viridiplantae</taxon>
        <taxon>Streptophyta</taxon>
        <taxon>Embryophyta</taxon>
        <taxon>Tracheophyta</taxon>
        <taxon>Spermatophyta</taxon>
        <taxon>Magnoliopsida</taxon>
        <taxon>eudicotyledons</taxon>
        <taxon>Gunneridae</taxon>
        <taxon>Pentapetalae</taxon>
        <taxon>rosids</taxon>
        <taxon>fabids</taxon>
        <taxon>Fabales</taxon>
        <taxon>Fabaceae</taxon>
        <taxon>Papilionoideae</taxon>
        <taxon>50 kb inversion clade</taxon>
        <taxon>dalbergioids sensu lato</taxon>
        <taxon>Dalbergieae</taxon>
        <taxon>Pterocarpus clade</taxon>
        <taxon>Stylosanthes</taxon>
    </lineage>
</organism>
<dbReference type="Proteomes" id="UP001341840">
    <property type="component" value="Unassembled WGS sequence"/>
</dbReference>
<proteinExistence type="predicted"/>
<accession>A0ABU6YSV4</accession>
<keyword evidence="2" id="KW-1185">Reference proteome</keyword>
<gene>
    <name evidence="1" type="ORF">PIB30_091539</name>
</gene>
<evidence type="ECO:0000313" key="2">
    <source>
        <dbReference type="Proteomes" id="UP001341840"/>
    </source>
</evidence>
<evidence type="ECO:0000313" key="1">
    <source>
        <dbReference type="EMBL" id="MED6213274.1"/>
    </source>
</evidence>
<comment type="caution">
    <text evidence="1">The sequence shown here is derived from an EMBL/GenBank/DDBJ whole genome shotgun (WGS) entry which is preliminary data.</text>
</comment>
<feature type="non-terminal residue" evidence="1">
    <location>
        <position position="56"/>
    </location>
</feature>
<name>A0ABU6YSV4_9FABA</name>
<dbReference type="EMBL" id="JASCZI010243488">
    <property type="protein sequence ID" value="MED6213274.1"/>
    <property type="molecule type" value="Genomic_DNA"/>
</dbReference>